<feature type="transmembrane region" description="Helical" evidence="9">
    <location>
        <begin position="134"/>
        <end position="162"/>
    </location>
</feature>
<dbReference type="EMBL" id="MSDW01000001">
    <property type="protein sequence ID" value="OKY77939.1"/>
    <property type="molecule type" value="Genomic_DNA"/>
</dbReference>
<reference evidence="11" key="1">
    <citation type="submission" date="2016-12" db="EMBL/GenBank/DDBJ databases">
        <title>Discovery of methanogenic haloarchaea.</title>
        <authorList>
            <person name="Sorokin D.Y."/>
            <person name="Makarova K.S."/>
            <person name="Abbas B."/>
            <person name="Ferrer M."/>
            <person name="Golyshin P.N."/>
        </authorList>
    </citation>
    <scope>NUCLEOTIDE SEQUENCE [LARGE SCALE GENOMIC DNA]</scope>
    <source>
        <strain evidence="11">HMET1</strain>
    </source>
</reference>
<dbReference type="Proteomes" id="UP000185744">
    <property type="component" value="Unassembled WGS sequence"/>
</dbReference>
<evidence type="ECO:0000256" key="8">
    <source>
        <dbReference type="ARBA" id="ARBA00023136"/>
    </source>
</evidence>
<comment type="similarity">
    <text evidence="2">Belongs to the SLC41A transporter family.</text>
</comment>
<dbReference type="STRING" id="1903181.BTN85_0416"/>
<feature type="transmembrane region" description="Helical" evidence="9">
    <location>
        <begin position="98"/>
        <end position="122"/>
    </location>
</feature>
<dbReference type="InParanoid" id="A0A1Q6DU84"/>
<keyword evidence="8 9" id="KW-0472">Membrane</keyword>
<evidence type="ECO:0000313" key="11">
    <source>
        <dbReference type="EMBL" id="OKY77939.1"/>
    </source>
</evidence>
<comment type="caution">
    <text evidence="11">The sequence shown here is derived from an EMBL/GenBank/DDBJ whole genome shotgun (WGS) entry which is preliminary data.</text>
</comment>
<proteinExistence type="inferred from homology"/>
<dbReference type="PANTHER" id="PTHR16228">
    <property type="entry name" value="DIVALENT CATION TRANSPORTER SOLUTE CARRIER FAMILY 41"/>
    <property type="match status" value="1"/>
</dbReference>
<feature type="domain" description="SLC41A/MgtE integral membrane" evidence="10">
    <location>
        <begin position="61"/>
        <end position="193"/>
    </location>
</feature>
<evidence type="ECO:0000313" key="12">
    <source>
        <dbReference type="Proteomes" id="UP000185744"/>
    </source>
</evidence>
<keyword evidence="12" id="KW-1185">Reference proteome</keyword>
<sequence length="201" mass="21456">MQETDIRETTPNEIEKDNLKKIIKQTFPLLFISLIGSLFAGLILGGMEETLKTIPGLIVVVPAVLDMRGNIYGALGSRLSTGLHQGLIEPKLIYERNLIVAISAALFNGGVVSIVLGASAYLTLNILKIKVISLFELIAITFLSGITSGLILTVIVLISLFIGFKKGIDPDNLVGPVVTVSGDIFSILILFLVAKLIIGGI</sequence>
<keyword evidence="4 9" id="KW-0812">Transmembrane</keyword>
<evidence type="ECO:0000259" key="10">
    <source>
        <dbReference type="Pfam" id="PF01769"/>
    </source>
</evidence>
<dbReference type="Pfam" id="PF01769">
    <property type="entry name" value="MgtE"/>
    <property type="match status" value="1"/>
</dbReference>
<evidence type="ECO:0000256" key="3">
    <source>
        <dbReference type="ARBA" id="ARBA00022448"/>
    </source>
</evidence>
<dbReference type="InterPro" id="IPR036739">
    <property type="entry name" value="SLC41_membr_dom_sf"/>
</dbReference>
<protein>
    <submittedName>
        <fullName evidence="11">Cation transporter-like protein MgtE2</fullName>
    </submittedName>
</protein>
<evidence type="ECO:0000256" key="9">
    <source>
        <dbReference type="SAM" id="Phobius"/>
    </source>
</evidence>
<dbReference type="GO" id="GO:0008324">
    <property type="term" value="F:monoatomic cation transmembrane transporter activity"/>
    <property type="evidence" value="ECO:0007669"/>
    <property type="project" value="InterPro"/>
</dbReference>
<keyword evidence="5" id="KW-0460">Magnesium</keyword>
<feature type="transmembrane region" description="Helical" evidence="9">
    <location>
        <begin position="26"/>
        <end position="47"/>
    </location>
</feature>
<accession>A0A1Q6DU84</accession>
<evidence type="ECO:0000256" key="7">
    <source>
        <dbReference type="ARBA" id="ARBA00023065"/>
    </source>
</evidence>
<comment type="subcellular location">
    <subcellularLocation>
        <location evidence="1">Membrane</location>
        <topology evidence="1">Multi-pass membrane protein</topology>
    </subcellularLocation>
</comment>
<evidence type="ECO:0000256" key="4">
    <source>
        <dbReference type="ARBA" id="ARBA00022692"/>
    </source>
</evidence>
<evidence type="ECO:0000256" key="5">
    <source>
        <dbReference type="ARBA" id="ARBA00022842"/>
    </source>
</evidence>
<keyword evidence="3" id="KW-0813">Transport</keyword>
<dbReference type="Gene3D" id="1.10.357.20">
    <property type="entry name" value="SLC41 divalent cation transporters, integral membrane domain"/>
    <property type="match status" value="1"/>
</dbReference>
<keyword evidence="7" id="KW-0406">Ion transport</keyword>
<evidence type="ECO:0000256" key="1">
    <source>
        <dbReference type="ARBA" id="ARBA00004141"/>
    </source>
</evidence>
<dbReference type="PANTHER" id="PTHR16228:SF7">
    <property type="entry name" value="SLC41A_MGTE INTEGRAL MEMBRANE DOMAIN-CONTAINING PROTEIN"/>
    <property type="match status" value="1"/>
</dbReference>
<evidence type="ECO:0000256" key="2">
    <source>
        <dbReference type="ARBA" id="ARBA00009749"/>
    </source>
</evidence>
<feature type="transmembrane region" description="Helical" evidence="9">
    <location>
        <begin position="174"/>
        <end position="198"/>
    </location>
</feature>
<dbReference type="InterPro" id="IPR045349">
    <property type="entry name" value="SLC41A1-3"/>
</dbReference>
<dbReference type="GO" id="GO:0016020">
    <property type="term" value="C:membrane"/>
    <property type="evidence" value="ECO:0007669"/>
    <property type="project" value="UniProtKB-SubCell"/>
</dbReference>
<dbReference type="AlphaFoldDB" id="A0A1Q6DU84"/>
<dbReference type="SUPFAM" id="SSF161093">
    <property type="entry name" value="MgtE membrane domain-like"/>
    <property type="match status" value="1"/>
</dbReference>
<gene>
    <name evidence="11" type="ORF">BTN85_0416</name>
</gene>
<name>A0A1Q6DU84_METT1</name>
<organism evidence="11 12">
    <name type="scientific">Methanohalarchaeum thermophilum</name>
    <dbReference type="NCBI Taxonomy" id="1903181"/>
    <lineage>
        <taxon>Archaea</taxon>
        <taxon>Methanobacteriati</taxon>
        <taxon>Methanobacteriota</taxon>
        <taxon>Methanonatronarchaeia</taxon>
        <taxon>Methanonatronarchaeales</taxon>
        <taxon>Methanonatronarchaeaceae</taxon>
        <taxon>Candidatus Methanohalarchaeum</taxon>
    </lineage>
</organism>
<dbReference type="InterPro" id="IPR006667">
    <property type="entry name" value="SLC41_membr_dom"/>
</dbReference>
<keyword evidence="6 9" id="KW-1133">Transmembrane helix</keyword>
<evidence type="ECO:0000256" key="6">
    <source>
        <dbReference type="ARBA" id="ARBA00022989"/>
    </source>
</evidence>